<name>A0A378K9S3_9GAMM</name>
<proteinExistence type="predicted"/>
<dbReference type="AlphaFoldDB" id="A0A378K9S3"/>
<reference evidence="1 2" key="1">
    <citation type="submission" date="2018-06" db="EMBL/GenBank/DDBJ databases">
        <authorList>
            <consortium name="Pathogen Informatics"/>
            <person name="Doyle S."/>
        </authorList>
    </citation>
    <scope>NUCLEOTIDE SEQUENCE [LARGE SCALE GENOMIC DNA]</scope>
    <source>
        <strain evidence="1 2">NCTC13316</strain>
    </source>
</reference>
<protein>
    <submittedName>
        <fullName evidence="1">Uncharacterized protein</fullName>
    </submittedName>
</protein>
<organism evidence="1 2">
    <name type="scientific">Legionella busanensis</name>
    <dbReference type="NCBI Taxonomy" id="190655"/>
    <lineage>
        <taxon>Bacteria</taxon>
        <taxon>Pseudomonadati</taxon>
        <taxon>Pseudomonadota</taxon>
        <taxon>Gammaproteobacteria</taxon>
        <taxon>Legionellales</taxon>
        <taxon>Legionellaceae</taxon>
        <taxon>Legionella</taxon>
    </lineage>
</organism>
<dbReference type="Proteomes" id="UP000254794">
    <property type="component" value="Unassembled WGS sequence"/>
</dbReference>
<sequence>MVVSLDKLHAFTQSELTDYFKDLEKIMDEAQVVAPILLSSSNHAVCFYYDKNIRKWVYVDINDFARFPNLMSYTRELDSNSLAKSIFFFTFV</sequence>
<evidence type="ECO:0000313" key="1">
    <source>
        <dbReference type="EMBL" id="STX81457.1"/>
    </source>
</evidence>
<evidence type="ECO:0000313" key="2">
    <source>
        <dbReference type="Proteomes" id="UP000254794"/>
    </source>
</evidence>
<accession>A0A378K9S3</accession>
<keyword evidence="2" id="KW-1185">Reference proteome</keyword>
<gene>
    <name evidence="1" type="ORF">NCTC13316_03330</name>
</gene>
<dbReference type="EMBL" id="UGOD01000004">
    <property type="protein sequence ID" value="STX81457.1"/>
    <property type="molecule type" value="Genomic_DNA"/>
</dbReference>